<name>A0A443SE96_9ACAR</name>
<dbReference type="SUPFAM" id="SSF51445">
    <property type="entry name" value="(Trans)glycosidases"/>
    <property type="match status" value="1"/>
</dbReference>
<evidence type="ECO:0000313" key="3">
    <source>
        <dbReference type="Proteomes" id="UP000288716"/>
    </source>
</evidence>
<comment type="caution">
    <text evidence="2">The sequence shown here is derived from an EMBL/GenBank/DDBJ whole genome shotgun (WGS) entry which is preliminary data.</text>
</comment>
<organism evidence="2 3">
    <name type="scientific">Leptotrombidium deliense</name>
    <dbReference type="NCBI Taxonomy" id="299467"/>
    <lineage>
        <taxon>Eukaryota</taxon>
        <taxon>Metazoa</taxon>
        <taxon>Ecdysozoa</taxon>
        <taxon>Arthropoda</taxon>
        <taxon>Chelicerata</taxon>
        <taxon>Arachnida</taxon>
        <taxon>Acari</taxon>
        <taxon>Acariformes</taxon>
        <taxon>Trombidiformes</taxon>
        <taxon>Prostigmata</taxon>
        <taxon>Anystina</taxon>
        <taxon>Parasitengona</taxon>
        <taxon>Trombiculoidea</taxon>
        <taxon>Trombiculidae</taxon>
        <taxon>Leptotrombidium</taxon>
    </lineage>
</organism>
<dbReference type="Gene3D" id="3.20.20.80">
    <property type="entry name" value="Glycosidases"/>
    <property type="match status" value="1"/>
</dbReference>
<dbReference type="InterPro" id="IPR017853">
    <property type="entry name" value="GH"/>
</dbReference>
<sequence length="205" mass="23495">MLPGSINVLYGDEIGLKDSVDPFTNKCTHERLLCEQFLQSVCFVLFVQEYRGGQLCPMPWDVGLNGNFSTANITLWIPLNSNYVKNNINRQTEAVSRLQQLIKFRKNNFVVKSIKKHGNYLFHYINDGEIVLERYFSNMTNDGTVTRERFVLFANLGREVNVKSFLAKFHLANIEIASNPNRLTQFLYIGSLRLDPGEAIIARLV</sequence>
<reference evidence="2 3" key="1">
    <citation type="journal article" date="2018" name="Gigascience">
        <title>Genomes of trombidid mites reveal novel predicted allergens and laterally-transferred genes associated with secondary metabolism.</title>
        <authorList>
            <person name="Dong X."/>
            <person name="Chaisiri K."/>
            <person name="Xia D."/>
            <person name="Armstrong S.D."/>
            <person name="Fang Y."/>
            <person name="Donnelly M.J."/>
            <person name="Kadowaki T."/>
            <person name="McGarry J.W."/>
            <person name="Darby A.C."/>
            <person name="Makepeace B.L."/>
        </authorList>
    </citation>
    <scope>NUCLEOTIDE SEQUENCE [LARGE SCALE GENOMIC DNA]</scope>
    <source>
        <strain evidence="2">UoL-UT</strain>
    </source>
</reference>
<dbReference type="STRING" id="299467.A0A443SE96"/>
<dbReference type="GO" id="GO:0005975">
    <property type="term" value="P:carbohydrate metabolic process"/>
    <property type="evidence" value="ECO:0007669"/>
    <property type="project" value="InterPro"/>
</dbReference>
<evidence type="ECO:0000313" key="2">
    <source>
        <dbReference type="EMBL" id="RWS25837.1"/>
    </source>
</evidence>
<dbReference type="OrthoDB" id="1740265at2759"/>
<keyword evidence="3" id="KW-1185">Reference proteome</keyword>
<protein>
    <submittedName>
        <fullName evidence="2">Maltase A2-like protein</fullName>
    </submittedName>
</protein>
<dbReference type="EMBL" id="NCKV01003336">
    <property type="protein sequence ID" value="RWS25837.1"/>
    <property type="molecule type" value="Genomic_DNA"/>
</dbReference>
<dbReference type="Pfam" id="PF00128">
    <property type="entry name" value="Alpha-amylase"/>
    <property type="match status" value="1"/>
</dbReference>
<proteinExistence type="predicted"/>
<dbReference type="AlphaFoldDB" id="A0A443SE96"/>
<accession>A0A443SE96</accession>
<feature type="domain" description="Glycosyl hydrolase family 13 catalytic" evidence="1">
    <location>
        <begin position="2"/>
        <end position="110"/>
    </location>
</feature>
<dbReference type="VEuPathDB" id="VectorBase:LDEU006203"/>
<dbReference type="InterPro" id="IPR006047">
    <property type="entry name" value="GH13_cat_dom"/>
</dbReference>
<evidence type="ECO:0000259" key="1">
    <source>
        <dbReference type="Pfam" id="PF00128"/>
    </source>
</evidence>
<dbReference type="Proteomes" id="UP000288716">
    <property type="component" value="Unassembled WGS sequence"/>
</dbReference>
<gene>
    <name evidence="2" type="ORF">B4U80_13035</name>
</gene>